<dbReference type="Proteomes" id="UP000255165">
    <property type="component" value="Unassembled WGS sequence"/>
</dbReference>
<proteinExistence type="inferred from homology"/>
<keyword evidence="10" id="KW-1185">Reference proteome</keyword>
<comment type="similarity">
    <text evidence="7">Belongs to the binding-protein-dependent transport system permease family.</text>
</comment>
<sequence>MGPAAIAWRRWGARGAHFGVLAAFAAFCAFPFYWMLITTFKDVHDLINTANNPFLFNLPPTLENLRILFGETRYLRWVLNTLVVAVGVVLITLLLAVPAGYSLARLSGRWGRQWAIGIFLTYLIPPTILFIPFSRIIGALGLQDSLWSLVLVYPSFTVPFCSWLMMGFFKAVPRDIEEAAMMDGLSRFGAFLKVVVPLSSSGILTVVIFSATLAMQEFVYALTFITSSSQYTVSVGVPTFLVRGDVYFWGSLMGACLIVSVPVAALYNSFLDRFVAGFTVGAIK</sequence>
<evidence type="ECO:0000256" key="3">
    <source>
        <dbReference type="ARBA" id="ARBA00022475"/>
    </source>
</evidence>
<dbReference type="RefSeq" id="WP_115215414.1">
    <property type="nucleotide sequence ID" value="NZ_QKWJ01000070.1"/>
</dbReference>
<feature type="transmembrane region" description="Helical" evidence="7">
    <location>
        <begin position="246"/>
        <end position="267"/>
    </location>
</feature>
<feature type="domain" description="ABC transmembrane type-1" evidence="8">
    <location>
        <begin position="78"/>
        <end position="270"/>
    </location>
</feature>
<evidence type="ECO:0000256" key="5">
    <source>
        <dbReference type="ARBA" id="ARBA00022989"/>
    </source>
</evidence>
<gene>
    <name evidence="9" type="ORF">DN412_32915</name>
</gene>
<dbReference type="CDD" id="cd06261">
    <property type="entry name" value="TM_PBP2"/>
    <property type="match status" value="1"/>
</dbReference>
<feature type="transmembrane region" description="Helical" evidence="7">
    <location>
        <begin position="146"/>
        <end position="169"/>
    </location>
</feature>
<keyword evidence="2 7" id="KW-0813">Transport</keyword>
<keyword evidence="5 7" id="KW-1133">Transmembrane helix</keyword>
<evidence type="ECO:0000259" key="8">
    <source>
        <dbReference type="PROSITE" id="PS50928"/>
    </source>
</evidence>
<keyword evidence="4 7" id="KW-0812">Transmembrane</keyword>
<evidence type="ECO:0000256" key="7">
    <source>
        <dbReference type="RuleBase" id="RU363032"/>
    </source>
</evidence>
<evidence type="ECO:0000256" key="4">
    <source>
        <dbReference type="ARBA" id="ARBA00022692"/>
    </source>
</evidence>
<dbReference type="PROSITE" id="PS50928">
    <property type="entry name" value="ABC_TM1"/>
    <property type="match status" value="1"/>
</dbReference>
<dbReference type="InterPro" id="IPR050901">
    <property type="entry name" value="BP-dep_ABC_trans_perm"/>
</dbReference>
<dbReference type="Pfam" id="PF00528">
    <property type="entry name" value="BPD_transp_1"/>
    <property type="match status" value="1"/>
</dbReference>
<keyword evidence="3" id="KW-1003">Cell membrane</keyword>
<protein>
    <submittedName>
        <fullName evidence="9">Carbohydrate ABC transporter permease</fullName>
    </submittedName>
</protein>
<feature type="transmembrane region" description="Helical" evidence="7">
    <location>
        <begin position="190"/>
        <end position="214"/>
    </location>
</feature>
<organism evidence="9 10">
    <name type="scientific">Cupriavidus lacunae</name>
    <dbReference type="NCBI Taxonomy" id="2666307"/>
    <lineage>
        <taxon>Bacteria</taxon>
        <taxon>Pseudomonadati</taxon>
        <taxon>Pseudomonadota</taxon>
        <taxon>Betaproteobacteria</taxon>
        <taxon>Burkholderiales</taxon>
        <taxon>Burkholderiaceae</taxon>
        <taxon>Cupriavidus</taxon>
    </lineage>
</organism>
<dbReference type="SUPFAM" id="SSF161098">
    <property type="entry name" value="MetI-like"/>
    <property type="match status" value="1"/>
</dbReference>
<keyword evidence="6 7" id="KW-0472">Membrane</keyword>
<comment type="caution">
    <text evidence="9">The sequence shown here is derived from an EMBL/GenBank/DDBJ whole genome shotgun (WGS) entry which is preliminary data.</text>
</comment>
<dbReference type="InterPro" id="IPR000515">
    <property type="entry name" value="MetI-like"/>
</dbReference>
<dbReference type="AlphaFoldDB" id="A0A370NKN4"/>
<evidence type="ECO:0000256" key="1">
    <source>
        <dbReference type="ARBA" id="ARBA00004651"/>
    </source>
</evidence>
<evidence type="ECO:0000256" key="6">
    <source>
        <dbReference type="ARBA" id="ARBA00023136"/>
    </source>
</evidence>
<dbReference type="InterPro" id="IPR035906">
    <property type="entry name" value="MetI-like_sf"/>
</dbReference>
<dbReference type="GO" id="GO:0055085">
    <property type="term" value="P:transmembrane transport"/>
    <property type="evidence" value="ECO:0007669"/>
    <property type="project" value="InterPro"/>
</dbReference>
<dbReference type="Gene3D" id="1.10.3720.10">
    <property type="entry name" value="MetI-like"/>
    <property type="match status" value="1"/>
</dbReference>
<evidence type="ECO:0000256" key="2">
    <source>
        <dbReference type="ARBA" id="ARBA00022448"/>
    </source>
</evidence>
<accession>A0A370NKN4</accession>
<dbReference type="PANTHER" id="PTHR32243">
    <property type="entry name" value="MALTOSE TRANSPORT SYSTEM PERMEASE-RELATED"/>
    <property type="match status" value="1"/>
</dbReference>
<name>A0A370NKN4_9BURK</name>
<feature type="transmembrane region" description="Helical" evidence="7">
    <location>
        <begin position="77"/>
        <end position="102"/>
    </location>
</feature>
<evidence type="ECO:0000313" key="10">
    <source>
        <dbReference type="Proteomes" id="UP000255165"/>
    </source>
</evidence>
<feature type="transmembrane region" description="Helical" evidence="7">
    <location>
        <begin position="18"/>
        <end position="36"/>
    </location>
</feature>
<evidence type="ECO:0000313" key="9">
    <source>
        <dbReference type="EMBL" id="RDK06155.1"/>
    </source>
</evidence>
<dbReference type="EMBL" id="QKWJ01000070">
    <property type="protein sequence ID" value="RDK06155.1"/>
    <property type="molecule type" value="Genomic_DNA"/>
</dbReference>
<reference evidence="10" key="1">
    <citation type="submission" date="2018-06" db="EMBL/GenBank/DDBJ databases">
        <authorList>
            <person name="Feng T."/>
            <person name="Jeon C.O."/>
        </authorList>
    </citation>
    <scope>NUCLEOTIDE SEQUENCE [LARGE SCALE GENOMIC DNA]</scope>
    <source>
        <strain evidence="10">S23</strain>
    </source>
</reference>
<feature type="transmembrane region" description="Helical" evidence="7">
    <location>
        <begin position="114"/>
        <end position="134"/>
    </location>
</feature>
<comment type="subcellular location">
    <subcellularLocation>
        <location evidence="1 7">Cell membrane</location>
        <topology evidence="1 7">Multi-pass membrane protein</topology>
    </subcellularLocation>
</comment>
<dbReference type="GO" id="GO:0005886">
    <property type="term" value="C:plasma membrane"/>
    <property type="evidence" value="ECO:0007669"/>
    <property type="project" value="UniProtKB-SubCell"/>
</dbReference>
<dbReference type="PANTHER" id="PTHR32243:SF18">
    <property type="entry name" value="INNER MEMBRANE ABC TRANSPORTER PERMEASE PROTEIN YCJP"/>
    <property type="match status" value="1"/>
</dbReference>